<dbReference type="EMBL" id="CAXAMM010003603">
    <property type="protein sequence ID" value="CAK9000611.1"/>
    <property type="molecule type" value="Genomic_DNA"/>
</dbReference>
<keyword evidence="3" id="KW-1185">Reference proteome</keyword>
<evidence type="ECO:0000313" key="2">
    <source>
        <dbReference type="EMBL" id="CAK9000611.1"/>
    </source>
</evidence>
<sequence length="294" mass="33256">MENQKVRFFKKGGSLEDWNDMLQGGLLPNHLTWVEAKSHDDVWAYAEATLGKGGVMEYECYDWNGGAQGKACLRVEGWGDAGRGYLVGDHLAASDGYCDWYGKRNLNDGKGLYHLCRDDRKKCKEKLHRGDRRELAHISRWRLVNVLMMAGMEYTKKLAMDAIMRFIDEWTPRVPEPAEPPKAKEQPEAVGDPTGLDRALEKAKEAAKKSGEEEIKEGEGKTESTRTPRGSVGALLEKKAAERREQQRKKLDDRRKASRGRSRSRRRRRGKKKRGKSSSEGRSGSGESRTLESS</sequence>
<feature type="region of interest" description="Disordered" evidence="1">
    <location>
        <begin position="174"/>
        <end position="294"/>
    </location>
</feature>
<evidence type="ECO:0000313" key="3">
    <source>
        <dbReference type="Proteomes" id="UP001642464"/>
    </source>
</evidence>
<accession>A0ABP0IFE9</accession>
<dbReference type="Proteomes" id="UP001642464">
    <property type="component" value="Unassembled WGS sequence"/>
</dbReference>
<organism evidence="2 3">
    <name type="scientific">Durusdinium trenchii</name>
    <dbReference type="NCBI Taxonomy" id="1381693"/>
    <lineage>
        <taxon>Eukaryota</taxon>
        <taxon>Sar</taxon>
        <taxon>Alveolata</taxon>
        <taxon>Dinophyceae</taxon>
        <taxon>Suessiales</taxon>
        <taxon>Symbiodiniaceae</taxon>
        <taxon>Durusdinium</taxon>
    </lineage>
</organism>
<evidence type="ECO:0000256" key="1">
    <source>
        <dbReference type="SAM" id="MobiDB-lite"/>
    </source>
</evidence>
<name>A0ABP0IFE9_9DINO</name>
<feature type="compositionally biased region" description="Basic and acidic residues" evidence="1">
    <location>
        <begin position="198"/>
        <end position="226"/>
    </location>
</feature>
<reference evidence="2 3" key="1">
    <citation type="submission" date="2024-02" db="EMBL/GenBank/DDBJ databases">
        <authorList>
            <person name="Chen Y."/>
            <person name="Shah S."/>
            <person name="Dougan E. K."/>
            <person name="Thang M."/>
            <person name="Chan C."/>
        </authorList>
    </citation>
    <scope>NUCLEOTIDE SEQUENCE [LARGE SCALE GENOMIC DNA]</scope>
</reference>
<proteinExistence type="predicted"/>
<feature type="compositionally biased region" description="Basic and acidic residues" evidence="1">
    <location>
        <begin position="236"/>
        <end position="255"/>
    </location>
</feature>
<comment type="caution">
    <text evidence="2">The sequence shown here is derived from an EMBL/GenBank/DDBJ whole genome shotgun (WGS) entry which is preliminary data.</text>
</comment>
<gene>
    <name evidence="2" type="ORF">SCF082_LOCUS6572</name>
</gene>
<protein>
    <submittedName>
        <fullName evidence="2">Uncharacterized protein</fullName>
    </submittedName>
</protein>
<feature type="compositionally biased region" description="Low complexity" evidence="1">
    <location>
        <begin position="278"/>
        <end position="288"/>
    </location>
</feature>
<feature type="compositionally biased region" description="Basic residues" evidence="1">
    <location>
        <begin position="256"/>
        <end position="276"/>
    </location>
</feature>